<evidence type="ECO:0000313" key="1">
    <source>
        <dbReference type="EMBL" id="MBX26928.1"/>
    </source>
</evidence>
<organism evidence="1">
    <name type="scientific">Rhizophora mucronata</name>
    <name type="common">Asiatic mangrove</name>
    <dbReference type="NCBI Taxonomy" id="61149"/>
    <lineage>
        <taxon>Eukaryota</taxon>
        <taxon>Viridiplantae</taxon>
        <taxon>Streptophyta</taxon>
        <taxon>Embryophyta</taxon>
        <taxon>Tracheophyta</taxon>
        <taxon>Spermatophyta</taxon>
        <taxon>Magnoliopsida</taxon>
        <taxon>eudicotyledons</taxon>
        <taxon>Gunneridae</taxon>
        <taxon>Pentapetalae</taxon>
        <taxon>rosids</taxon>
        <taxon>fabids</taxon>
        <taxon>Malpighiales</taxon>
        <taxon>Rhizophoraceae</taxon>
        <taxon>Rhizophora</taxon>
    </lineage>
</organism>
<accession>A0A2P2M9M4</accession>
<proteinExistence type="predicted"/>
<dbReference type="EMBL" id="GGEC01046444">
    <property type="protein sequence ID" value="MBX26928.1"/>
    <property type="molecule type" value="Transcribed_RNA"/>
</dbReference>
<sequence length="33" mass="3626">MGIVSRLEDYRGSHVINGSNVSILITLNVHFSP</sequence>
<name>A0A2P2M9M4_RHIMU</name>
<dbReference type="AlphaFoldDB" id="A0A2P2M9M4"/>
<protein>
    <submittedName>
        <fullName evidence="1">Uncharacterized protein</fullName>
    </submittedName>
</protein>
<reference evidence="1" key="1">
    <citation type="submission" date="2018-02" db="EMBL/GenBank/DDBJ databases">
        <title>Rhizophora mucronata_Transcriptome.</title>
        <authorList>
            <person name="Meera S.P."/>
            <person name="Sreeshan A."/>
            <person name="Augustine A."/>
        </authorList>
    </citation>
    <scope>NUCLEOTIDE SEQUENCE</scope>
    <source>
        <tissue evidence="1">Leaf</tissue>
    </source>
</reference>